<reference evidence="1 2" key="1">
    <citation type="submission" date="2024-09" db="EMBL/GenBank/DDBJ databases">
        <authorList>
            <person name="Sun Q."/>
            <person name="Mori K."/>
        </authorList>
    </citation>
    <scope>NUCLEOTIDE SEQUENCE [LARGE SCALE GENOMIC DNA]</scope>
    <source>
        <strain evidence="1 2">CECT 8622</strain>
    </source>
</reference>
<evidence type="ECO:0008006" key="3">
    <source>
        <dbReference type="Google" id="ProtNLM"/>
    </source>
</evidence>
<keyword evidence="2" id="KW-1185">Reference proteome</keyword>
<name>A0ABV5FB00_9FLAO</name>
<evidence type="ECO:0000313" key="2">
    <source>
        <dbReference type="Proteomes" id="UP001589585"/>
    </source>
</evidence>
<proteinExistence type="predicted"/>
<sequence length="688" mass="75213">MGYAQKKLNEIKQKNPSLFDIGVQTGIASPTASFSDDVFADQGNFYELSGSYYFSKIGVGLSLGQLSNPTENKLKSSLDETGYPIQVTSEKWKTSYYGIGPSYKMGFNKFEAVAFARAGVLSVKPTRLKGDFVFREEAVSGTPAEAIAVFNYDAKETSQSGFYTAGVKFGYNIIPRLNLYITANYLSSFSEHITMERSSTDIRNFDFNQDGVIDRNEFAELQFGQIDYETSTTKTKLQTLNYGVGLTYHIGKASAGERPSLKANDLDSKITVPLNSGSIVFTNPLKKEKVQQEELIAVLPKNNSVFNDASELKNFTWKLLGRDIKNPQYIIELTKIGRNQTSKRMYVEHTSKTSLAAMQVFKDTKVSAGQYRWKVTETTTGTTSNVMFFTFTSCEIDFAISNETIECLGYEGNDRKYKICFDSTYSSTSGDLTFADISSGLSVYDQSYASLSYTLTSPNPTLVTQIGASSSTVSYCFEVTVPPSVTAIGFGLQGDDLDPSPVLCQPGVSNNFDELPDCFCNECEDIELSFDNFNIELNGTSGNQFNFNGELNANVPIYGIEFQIQSYSYTSAPSACSEGVGSVEESGVILMPGTSINGSTALQLLNETVSGNPSSNNNATKAVKYTSTAPLTGGIPVNLTVGLPGPISGFDSSCCAMDYTVCVKVKVFYDESNCKSCVFTHCFNFNNQ</sequence>
<accession>A0ABV5FB00</accession>
<protein>
    <recommendedName>
        <fullName evidence="3">EF-hand domain-containing protein</fullName>
    </recommendedName>
</protein>
<gene>
    <name evidence="1" type="ORF">ACFFU9_07370</name>
</gene>
<organism evidence="1 2">
    <name type="scientific">Mariniflexile ostreae</name>
    <dbReference type="NCBI Taxonomy" id="1520892"/>
    <lineage>
        <taxon>Bacteria</taxon>
        <taxon>Pseudomonadati</taxon>
        <taxon>Bacteroidota</taxon>
        <taxon>Flavobacteriia</taxon>
        <taxon>Flavobacteriales</taxon>
        <taxon>Flavobacteriaceae</taxon>
        <taxon>Mariniflexile</taxon>
    </lineage>
</organism>
<dbReference type="InterPro" id="IPR018247">
    <property type="entry name" value="EF_Hand_1_Ca_BS"/>
</dbReference>
<evidence type="ECO:0000313" key="1">
    <source>
        <dbReference type="EMBL" id="MFB9056564.1"/>
    </source>
</evidence>
<dbReference type="EMBL" id="JBHMFC010000022">
    <property type="protein sequence ID" value="MFB9056564.1"/>
    <property type="molecule type" value="Genomic_DNA"/>
</dbReference>
<comment type="caution">
    <text evidence="1">The sequence shown here is derived from an EMBL/GenBank/DDBJ whole genome shotgun (WGS) entry which is preliminary data.</text>
</comment>
<dbReference type="Proteomes" id="UP001589585">
    <property type="component" value="Unassembled WGS sequence"/>
</dbReference>
<dbReference type="PROSITE" id="PS00018">
    <property type="entry name" value="EF_HAND_1"/>
    <property type="match status" value="1"/>
</dbReference>